<reference evidence="2 3" key="1">
    <citation type="submission" date="2018-01" db="EMBL/GenBank/DDBJ databases">
        <title>Metagenomic assembled genomes from two thermal pools in the Uzon Caldera, Kamchatka, Russia.</title>
        <authorList>
            <person name="Wilkins L."/>
            <person name="Ettinger C."/>
        </authorList>
    </citation>
    <scope>NUCLEOTIDE SEQUENCE [LARGE SCALE GENOMIC DNA]</scope>
    <source>
        <strain evidence="2">ZAV-02</strain>
    </source>
</reference>
<keyword evidence="1" id="KW-0472">Membrane</keyword>
<feature type="transmembrane region" description="Helical" evidence="1">
    <location>
        <begin position="6"/>
        <end position="24"/>
    </location>
</feature>
<keyword evidence="1" id="KW-1133">Transmembrane helix</keyword>
<dbReference type="AlphaFoldDB" id="A0A2J6X387"/>
<name>A0A2J6X387_9CHLR</name>
<evidence type="ECO:0000313" key="2">
    <source>
        <dbReference type="EMBL" id="PMP79065.1"/>
    </source>
</evidence>
<sequence length="106" mass="11731">MPTPLQTIGILIAYLTSVTIWMLFNLHGLVLTLRQAAGQVAAQWRGLRHGVAYDESFTVQLPFHGRWKVVNGGVDPPTSHSWELIGQRYAYDFVIGDEATGLSYSG</sequence>
<proteinExistence type="predicted"/>
<protein>
    <submittedName>
        <fullName evidence="2">Uncharacterized protein</fullName>
    </submittedName>
</protein>
<keyword evidence="1" id="KW-0812">Transmembrane</keyword>
<comment type="caution">
    <text evidence="2">The sequence shown here is derived from an EMBL/GenBank/DDBJ whole genome shotgun (WGS) entry which is preliminary data.</text>
</comment>
<evidence type="ECO:0000256" key="1">
    <source>
        <dbReference type="SAM" id="Phobius"/>
    </source>
</evidence>
<gene>
    <name evidence="2" type="ORF">C0184_10365</name>
</gene>
<organism evidence="2 3">
    <name type="scientific">Chloroflexus aggregans</name>
    <dbReference type="NCBI Taxonomy" id="152260"/>
    <lineage>
        <taxon>Bacteria</taxon>
        <taxon>Bacillati</taxon>
        <taxon>Chloroflexota</taxon>
        <taxon>Chloroflexia</taxon>
        <taxon>Chloroflexales</taxon>
        <taxon>Chloroflexineae</taxon>
        <taxon>Chloroflexaceae</taxon>
        <taxon>Chloroflexus</taxon>
    </lineage>
</organism>
<dbReference type="Proteomes" id="UP000243376">
    <property type="component" value="Unassembled WGS sequence"/>
</dbReference>
<dbReference type="EMBL" id="PNIQ01000694">
    <property type="protein sequence ID" value="PMP79065.1"/>
    <property type="molecule type" value="Genomic_DNA"/>
</dbReference>
<accession>A0A2J6X387</accession>
<evidence type="ECO:0000313" key="3">
    <source>
        <dbReference type="Proteomes" id="UP000243376"/>
    </source>
</evidence>